<evidence type="ECO:0000259" key="16">
    <source>
        <dbReference type="Pfam" id="PF21639"/>
    </source>
</evidence>
<dbReference type="InterPro" id="IPR017972">
    <property type="entry name" value="Cyt_P450_CS"/>
</dbReference>
<sequence>MGKEESPQISRRTTRLSSCSTPNLKAPVEDSKPTSKLQSLSIEDLVFRGECLSLDELINSFPGRRTQILELINLLGPLDSPLVPTFIYGGASTGKTSSILQIFKHLNRPFIYSSCITCYNPRILFESILNQLLLHRKNESNGYLSAKRCEKPSDFVNLLREALSALVDNLKGNHGKLSSKKSSSQVNGRMVYLIFDNLEAVREWDKSFSILPLLFNLYDILKMPELGLIFISRTSLDTFQSDTGYVEPFPVYFPDYTEDDLRLIFVKNQANPKLYSSFLDLVLRPFCRITRRVDELSMSFLPLFKKYCEPLGDAGAVPSEDMKRKLFSHVQPFISLSLNETFSVPSQPLLKASANKDRTLRKSITKKLGASETLDEIDFHMSTSAKYLLISAFLASRNPATLDASLFDSTGGSDNRKRKRKGSERAMEQKETKEQELLMKGPGTFPLERLLAIFECITSVAEYLHDDEELQNAGREAEGSASGLMSDILLQLSSLCSANFITKGGSCPLEGSTRYRSTISEDMALKENHDQKVDFRSAAAAAAANLALKRVKHSNSLSSAHRERRPHARLDRRTTSAPAAHVQTCICAVPFLARKQGLVTVTCDPKNLEHILKARFDNYPKGPTWQAVFHDLLGQGIFNSDGDTWLFQRKTAALEFTTRTLRQAMARWVNRAIKNRFCPILKAAQLESKPVDLQDLLLRLTFDNICGLTFGKDPETLALGLPDNSFASAFDRATEATLQRFIFPEVIWKLKKWLRLGMEVSLSRSLVHVEEYLSGVISARKLELMTQQKDANPHDDLLSRFMKKKESYSDEFLQYVALNFILAGRDTSSVALSWFFWLVIQNPRVEMKILHEICTVLIETRGADVERWVDEPLAFEEVDRLVYLKAALSETLRLYPSVPEDSKHVVADDVLPDGTFVPAGSSVTYSIYSAGRMKSTWGEDCLDFRPERWLSEDGSKFVMHESYKFVAFNAGPRICLGKDLAYLQMKSIAAAVLLRHRLTTAGGHKVEQKMSLTLFMKHGLKVDVHARDLSPIVASIMSN</sequence>
<dbReference type="PRINTS" id="PR00385">
    <property type="entry name" value="P450"/>
</dbReference>
<feature type="domain" description="ORC5 lid" evidence="16">
    <location>
        <begin position="275"/>
        <end position="328"/>
    </location>
</feature>
<feature type="region of interest" description="Disordered" evidence="13">
    <location>
        <begin position="405"/>
        <end position="435"/>
    </location>
</feature>
<comment type="cofactor">
    <cofactor evidence="1 12">
        <name>heme</name>
        <dbReference type="ChEBI" id="CHEBI:30413"/>
    </cofactor>
</comment>
<evidence type="ECO:0000256" key="9">
    <source>
        <dbReference type="ARBA" id="ARBA00023004"/>
    </source>
</evidence>
<feature type="binding site" description="axial binding residue" evidence="12">
    <location>
        <position position="975"/>
    </location>
    <ligand>
        <name>heme</name>
        <dbReference type="ChEBI" id="CHEBI:30413"/>
    </ligand>
    <ligandPart>
        <name>Fe</name>
        <dbReference type="ChEBI" id="CHEBI:18248"/>
    </ligandPart>
</feature>
<evidence type="ECO:0000256" key="6">
    <source>
        <dbReference type="ARBA" id="ARBA00022723"/>
    </source>
</evidence>
<evidence type="ECO:0000256" key="5">
    <source>
        <dbReference type="ARBA" id="ARBA00022692"/>
    </source>
</evidence>
<evidence type="ECO:0000256" key="13">
    <source>
        <dbReference type="SAM" id="MobiDB-lite"/>
    </source>
</evidence>
<comment type="similarity">
    <text evidence="3">Belongs to the cytochrome P450 family.</text>
</comment>
<feature type="domain" description="Origin recognition complex subunit 5 C-terminal" evidence="15">
    <location>
        <begin position="381"/>
        <end position="526"/>
    </location>
</feature>
<dbReference type="FunFam" id="3.40.50.300:FF:002310">
    <property type="entry name" value="Origin of replication complex subunit 5"/>
    <property type="match status" value="1"/>
</dbReference>
<accession>A0AAE1XV96</accession>
<dbReference type="InterPro" id="IPR047088">
    <property type="entry name" value="ORC5_C"/>
</dbReference>
<proteinExistence type="inferred from homology"/>
<dbReference type="FunFam" id="1.10.630.10:FF:000044">
    <property type="entry name" value="Cytochrome P450"/>
    <property type="match status" value="1"/>
</dbReference>
<evidence type="ECO:0000256" key="4">
    <source>
        <dbReference type="ARBA" id="ARBA00022617"/>
    </source>
</evidence>
<dbReference type="InterPro" id="IPR036396">
    <property type="entry name" value="Cyt_P450_sf"/>
</dbReference>
<dbReference type="AlphaFoldDB" id="A0AAE1XV96"/>
<dbReference type="Pfam" id="PF00067">
    <property type="entry name" value="p450"/>
    <property type="match status" value="1"/>
</dbReference>
<keyword evidence="4 12" id="KW-0349">Heme</keyword>
<dbReference type="Gene3D" id="3.40.50.300">
    <property type="entry name" value="P-loop containing nucleotide triphosphate hydrolases"/>
    <property type="match status" value="1"/>
</dbReference>
<comment type="caution">
    <text evidence="17">The sequence shown here is derived from an EMBL/GenBank/DDBJ whole genome shotgun (WGS) entry which is preliminary data.</text>
</comment>
<feature type="region of interest" description="Disordered" evidence="13">
    <location>
        <begin position="1"/>
        <end position="32"/>
    </location>
</feature>
<dbReference type="GO" id="GO:0006629">
    <property type="term" value="P:lipid metabolic process"/>
    <property type="evidence" value="ECO:0007669"/>
    <property type="project" value="UniProtKB-ARBA"/>
</dbReference>
<dbReference type="GO" id="GO:0020037">
    <property type="term" value="F:heme binding"/>
    <property type="evidence" value="ECO:0007669"/>
    <property type="project" value="InterPro"/>
</dbReference>
<reference evidence="17" key="2">
    <citation type="journal article" date="2024" name="Plant">
        <title>Genomic evolution and insights into agronomic trait innovations of Sesamum species.</title>
        <authorList>
            <person name="Miao H."/>
            <person name="Wang L."/>
            <person name="Qu L."/>
            <person name="Liu H."/>
            <person name="Sun Y."/>
            <person name="Le M."/>
            <person name="Wang Q."/>
            <person name="Wei S."/>
            <person name="Zheng Y."/>
            <person name="Lin W."/>
            <person name="Duan Y."/>
            <person name="Cao H."/>
            <person name="Xiong S."/>
            <person name="Wang X."/>
            <person name="Wei L."/>
            <person name="Li C."/>
            <person name="Ma Q."/>
            <person name="Ju M."/>
            <person name="Zhao R."/>
            <person name="Li G."/>
            <person name="Mu C."/>
            <person name="Tian Q."/>
            <person name="Mei H."/>
            <person name="Zhang T."/>
            <person name="Gao T."/>
            <person name="Zhang H."/>
        </authorList>
    </citation>
    <scope>NUCLEOTIDE SEQUENCE</scope>
    <source>
        <strain evidence="17">3651</strain>
    </source>
</reference>
<evidence type="ECO:0000256" key="8">
    <source>
        <dbReference type="ARBA" id="ARBA00023002"/>
    </source>
</evidence>
<dbReference type="GO" id="GO:0016020">
    <property type="term" value="C:membrane"/>
    <property type="evidence" value="ECO:0007669"/>
    <property type="project" value="UniProtKB-SubCell"/>
</dbReference>
<evidence type="ECO:0000256" key="11">
    <source>
        <dbReference type="ARBA" id="ARBA00023136"/>
    </source>
</evidence>
<evidence type="ECO:0000313" key="17">
    <source>
        <dbReference type="EMBL" id="KAK4418615.1"/>
    </source>
</evidence>
<keyword evidence="6 12" id="KW-0479">Metal-binding</keyword>
<organism evidence="17 18">
    <name type="scientific">Sesamum alatum</name>
    <dbReference type="NCBI Taxonomy" id="300844"/>
    <lineage>
        <taxon>Eukaryota</taxon>
        <taxon>Viridiplantae</taxon>
        <taxon>Streptophyta</taxon>
        <taxon>Embryophyta</taxon>
        <taxon>Tracheophyta</taxon>
        <taxon>Spermatophyta</taxon>
        <taxon>Magnoliopsida</taxon>
        <taxon>eudicotyledons</taxon>
        <taxon>Gunneridae</taxon>
        <taxon>Pentapetalae</taxon>
        <taxon>asterids</taxon>
        <taxon>lamiids</taxon>
        <taxon>Lamiales</taxon>
        <taxon>Pedaliaceae</taxon>
        <taxon>Sesamum</taxon>
    </lineage>
</organism>
<feature type="domain" description="Orc1-like AAA ATPase" evidence="14">
    <location>
        <begin position="61"/>
        <end position="205"/>
    </location>
</feature>
<evidence type="ECO:0000256" key="7">
    <source>
        <dbReference type="ARBA" id="ARBA00022989"/>
    </source>
</evidence>
<dbReference type="Pfam" id="PF14630">
    <property type="entry name" value="ORC5_C"/>
    <property type="match status" value="1"/>
</dbReference>
<evidence type="ECO:0000256" key="3">
    <source>
        <dbReference type="ARBA" id="ARBA00010617"/>
    </source>
</evidence>
<name>A0AAE1XV96_9LAMI</name>
<dbReference type="InterPro" id="IPR001128">
    <property type="entry name" value="Cyt_P450"/>
</dbReference>
<keyword evidence="10" id="KW-0503">Monooxygenase</keyword>
<reference evidence="17" key="1">
    <citation type="submission" date="2020-06" db="EMBL/GenBank/DDBJ databases">
        <authorList>
            <person name="Li T."/>
            <person name="Hu X."/>
            <person name="Zhang T."/>
            <person name="Song X."/>
            <person name="Zhang H."/>
            <person name="Dai N."/>
            <person name="Sheng W."/>
            <person name="Hou X."/>
            <person name="Wei L."/>
        </authorList>
    </citation>
    <scope>NUCLEOTIDE SEQUENCE</scope>
    <source>
        <strain evidence="17">3651</strain>
        <tissue evidence="17">Leaf</tissue>
    </source>
</reference>
<evidence type="ECO:0000313" key="18">
    <source>
        <dbReference type="Proteomes" id="UP001293254"/>
    </source>
</evidence>
<evidence type="ECO:0000259" key="14">
    <source>
        <dbReference type="Pfam" id="PF13191"/>
    </source>
</evidence>
<dbReference type="Proteomes" id="UP001293254">
    <property type="component" value="Unassembled WGS sequence"/>
</dbReference>
<dbReference type="Gene3D" id="1.10.630.10">
    <property type="entry name" value="Cytochrome P450"/>
    <property type="match status" value="1"/>
</dbReference>
<evidence type="ECO:0000256" key="10">
    <source>
        <dbReference type="ARBA" id="ARBA00023033"/>
    </source>
</evidence>
<dbReference type="SUPFAM" id="SSF48264">
    <property type="entry name" value="Cytochrome P450"/>
    <property type="match status" value="1"/>
</dbReference>
<keyword evidence="8" id="KW-0560">Oxidoreductase</keyword>
<keyword evidence="7" id="KW-1133">Transmembrane helix</keyword>
<dbReference type="GO" id="GO:0005506">
    <property type="term" value="F:iron ion binding"/>
    <property type="evidence" value="ECO:0007669"/>
    <property type="project" value="InterPro"/>
</dbReference>
<evidence type="ECO:0000259" key="15">
    <source>
        <dbReference type="Pfam" id="PF14630"/>
    </source>
</evidence>
<dbReference type="GO" id="GO:0004497">
    <property type="term" value="F:monooxygenase activity"/>
    <property type="evidence" value="ECO:0007669"/>
    <property type="project" value="UniProtKB-KW"/>
</dbReference>
<dbReference type="SUPFAM" id="SSF52540">
    <property type="entry name" value="P-loop containing nucleoside triphosphate hydrolases"/>
    <property type="match status" value="1"/>
</dbReference>
<dbReference type="InterPro" id="IPR027417">
    <property type="entry name" value="P-loop_NTPase"/>
</dbReference>
<dbReference type="EMBL" id="JACGWO010000009">
    <property type="protein sequence ID" value="KAK4418615.1"/>
    <property type="molecule type" value="Genomic_DNA"/>
</dbReference>
<comment type="subcellular location">
    <subcellularLocation>
        <location evidence="2">Membrane</location>
        <topology evidence="2">Single-pass membrane protein</topology>
    </subcellularLocation>
</comment>
<protein>
    <submittedName>
        <fullName evidence="17">Cytochrome</fullName>
    </submittedName>
</protein>
<evidence type="ECO:0000256" key="2">
    <source>
        <dbReference type="ARBA" id="ARBA00004167"/>
    </source>
</evidence>
<keyword evidence="18" id="KW-1185">Reference proteome</keyword>
<dbReference type="CDD" id="cd11064">
    <property type="entry name" value="CYP86A"/>
    <property type="match status" value="1"/>
</dbReference>
<dbReference type="PRINTS" id="PR00463">
    <property type="entry name" value="EP450I"/>
</dbReference>
<dbReference type="PROSITE" id="PS00086">
    <property type="entry name" value="CYTOCHROME_P450"/>
    <property type="match status" value="1"/>
</dbReference>
<dbReference type="GO" id="GO:0016705">
    <property type="term" value="F:oxidoreductase activity, acting on paired donors, with incorporation or reduction of molecular oxygen"/>
    <property type="evidence" value="ECO:0007669"/>
    <property type="project" value="InterPro"/>
</dbReference>
<evidence type="ECO:0000256" key="12">
    <source>
        <dbReference type="PIRSR" id="PIRSR602401-1"/>
    </source>
</evidence>
<evidence type="ECO:0000256" key="1">
    <source>
        <dbReference type="ARBA" id="ARBA00001971"/>
    </source>
</evidence>
<gene>
    <name evidence="17" type="ORF">Salat_2274300</name>
</gene>
<dbReference type="InterPro" id="IPR048866">
    <property type="entry name" value="ORC5_lid"/>
</dbReference>
<dbReference type="PANTHER" id="PTHR24296">
    <property type="entry name" value="CYTOCHROME P450"/>
    <property type="match status" value="1"/>
</dbReference>
<feature type="region of interest" description="Disordered" evidence="13">
    <location>
        <begin position="555"/>
        <end position="574"/>
    </location>
</feature>
<feature type="compositionally biased region" description="Basic and acidic residues" evidence="13">
    <location>
        <begin position="423"/>
        <end position="435"/>
    </location>
</feature>
<keyword evidence="11" id="KW-0472">Membrane</keyword>
<dbReference type="Pfam" id="PF13191">
    <property type="entry name" value="AAA_16"/>
    <property type="match status" value="1"/>
</dbReference>
<keyword evidence="5" id="KW-0812">Transmembrane</keyword>
<dbReference type="Pfam" id="PF21639">
    <property type="entry name" value="ORC5_lid"/>
    <property type="match status" value="1"/>
</dbReference>
<dbReference type="InterPro" id="IPR002401">
    <property type="entry name" value="Cyt_P450_E_grp-I"/>
</dbReference>
<keyword evidence="9 12" id="KW-0408">Iron</keyword>
<dbReference type="InterPro" id="IPR041664">
    <property type="entry name" value="AAA_16"/>
</dbReference>